<dbReference type="PANTHER" id="PTHR11176">
    <property type="entry name" value="BOULE-RELATED"/>
    <property type="match status" value="1"/>
</dbReference>
<keyword evidence="6" id="KW-1185">Reference proteome</keyword>
<feature type="compositionally biased region" description="Low complexity" evidence="3">
    <location>
        <begin position="377"/>
        <end position="387"/>
    </location>
</feature>
<dbReference type="InterPro" id="IPR034988">
    <property type="entry name" value="DAZ_BOULE_RRM"/>
</dbReference>
<dbReference type="Pfam" id="PF00076">
    <property type="entry name" value="RRM_1"/>
    <property type="match status" value="1"/>
</dbReference>
<dbReference type="PROSITE" id="PS50102">
    <property type="entry name" value="RRM"/>
    <property type="match status" value="1"/>
</dbReference>
<dbReference type="CDD" id="cd12412">
    <property type="entry name" value="RRM_DAZL_BOULE"/>
    <property type="match status" value="1"/>
</dbReference>
<protein>
    <submittedName>
        <fullName evidence="5">Protein boule-like</fullName>
    </submittedName>
</protein>
<dbReference type="Gene3D" id="3.30.70.330">
    <property type="match status" value="1"/>
</dbReference>
<comment type="caution">
    <text evidence="5">The sequence shown here is derived from an EMBL/GenBank/DDBJ whole genome shotgun (WGS) entry which is preliminary data.</text>
</comment>
<reference evidence="5 6" key="1">
    <citation type="journal article" date="2022" name="Front. Cell. Infect. Microbiol.">
        <title>The Genomes of Two Strains of Taenia crassiceps the Animal Model for the Study of Human Cysticercosis.</title>
        <authorList>
            <person name="Bobes R.J."/>
            <person name="Estrada K."/>
            <person name="Rios-Valencia D.G."/>
            <person name="Calderon-Gallegos A."/>
            <person name="de la Torre P."/>
            <person name="Carrero J.C."/>
            <person name="Sanchez-Flores A."/>
            <person name="Laclette J.P."/>
        </authorList>
    </citation>
    <scope>NUCLEOTIDE SEQUENCE [LARGE SCALE GENOMIC DNA]</scope>
    <source>
        <strain evidence="5">WFUcys</strain>
    </source>
</reference>
<keyword evidence="1 2" id="KW-0694">RNA-binding</keyword>
<dbReference type="PANTHER" id="PTHR11176:SF57">
    <property type="entry name" value="PROTEIN BOULE"/>
    <property type="match status" value="1"/>
</dbReference>
<evidence type="ECO:0000256" key="3">
    <source>
        <dbReference type="SAM" id="MobiDB-lite"/>
    </source>
</evidence>
<evidence type="ECO:0000256" key="1">
    <source>
        <dbReference type="ARBA" id="ARBA00022884"/>
    </source>
</evidence>
<accession>A0ABR4QKC9</accession>
<proteinExistence type="predicted"/>
<dbReference type="InterPro" id="IPR035979">
    <property type="entry name" value="RBD_domain_sf"/>
</dbReference>
<dbReference type="SUPFAM" id="SSF54928">
    <property type="entry name" value="RNA-binding domain, RBD"/>
    <property type="match status" value="1"/>
</dbReference>
<name>A0ABR4QKC9_9CEST</name>
<feature type="compositionally biased region" description="Polar residues" evidence="3">
    <location>
        <begin position="434"/>
        <end position="451"/>
    </location>
</feature>
<evidence type="ECO:0000256" key="2">
    <source>
        <dbReference type="PROSITE-ProRule" id="PRU00176"/>
    </source>
</evidence>
<sequence length="534" mass="58170">MNHLAIQTVPSTVTNVVVPKIGTLIPNRIFVGGITSTTTEDDLRAFFGKFGQVKDVKIISDRSGLSKGNYGFVTFEHQDTAERIIKNEGDSLVFNDRKLNIGHAVRKQSVFQRQYENGTLGFPNSPIPYALANGVSYIPVSNHAAQISTNNLLSPAVVLPQQPASPTDYGHPVTTLSHHSGASILQVPLNTSTMQREQCPSYLHSASFIPAGAILFTNTPVIIPNTGSANGNAVEVLYVPQTPSTSLLQTQSTSHVHIHGPLLQQHQHNSPCFQDVKSQDYATWVKDLIRQRIQASKQQREELRRNETHSSLFQQDLSATQRPVVSNISLLQKLLVNNGAVGENSASLRTSEQCSRSVDPSADTRVSYLDESKCTSSSISSWSSIGSTNQTKVVGGNDAIRTRTENNSTPSSYAYRHLSPPGNRSQNEHLGAMDSSQVGRRSSTSENSSLFQRWPPYVDPTSSQVSLADDSGCMNSILKHLQYGLSNQVKGLDFTNDQNKLSDNVVTFTAHQDTGLNSLNGASASGDTTFRHLQ</sequence>
<dbReference type="SMART" id="SM00360">
    <property type="entry name" value="RRM"/>
    <property type="match status" value="1"/>
</dbReference>
<organism evidence="5 6">
    <name type="scientific">Taenia crassiceps</name>
    <dbReference type="NCBI Taxonomy" id="6207"/>
    <lineage>
        <taxon>Eukaryota</taxon>
        <taxon>Metazoa</taxon>
        <taxon>Spiralia</taxon>
        <taxon>Lophotrochozoa</taxon>
        <taxon>Platyhelminthes</taxon>
        <taxon>Cestoda</taxon>
        <taxon>Eucestoda</taxon>
        <taxon>Cyclophyllidea</taxon>
        <taxon>Taeniidae</taxon>
        <taxon>Taenia</taxon>
    </lineage>
</organism>
<dbReference type="InterPro" id="IPR000504">
    <property type="entry name" value="RRM_dom"/>
</dbReference>
<feature type="region of interest" description="Disordered" evidence="3">
    <location>
        <begin position="377"/>
        <end position="456"/>
    </location>
</feature>
<dbReference type="EMBL" id="JAKROA010000002">
    <property type="protein sequence ID" value="KAL5109997.1"/>
    <property type="molecule type" value="Genomic_DNA"/>
</dbReference>
<dbReference type="Proteomes" id="UP001651158">
    <property type="component" value="Unassembled WGS sequence"/>
</dbReference>
<gene>
    <name evidence="5" type="ORF">TcWFU_002733</name>
</gene>
<evidence type="ECO:0000313" key="6">
    <source>
        <dbReference type="Proteomes" id="UP001651158"/>
    </source>
</evidence>
<dbReference type="InterPro" id="IPR012677">
    <property type="entry name" value="Nucleotide-bd_a/b_plait_sf"/>
</dbReference>
<feature type="domain" description="RRM" evidence="4">
    <location>
        <begin position="27"/>
        <end position="106"/>
    </location>
</feature>
<evidence type="ECO:0000259" key="4">
    <source>
        <dbReference type="PROSITE" id="PS50102"/>
    </source>
</evidence>
<evidence type="ECO:0000313" key="5">
    <source>
        <dbReference type="EMBL" id="KAL5109997.1"/>
    </source>
</evidence>